<dbReference type="InterPro" id="IPR004358">
    <property type="entry name" value="Sig_transdc_His_kin-like_C"/>
</dbReference>
<dbReference type="EMBL" id="QEKV01000003">
    <property type="protein sequence ID" value="PVY94812.1"/>
    <property type="molecule type" value="Genomic_DNA"/>
</dbReference>
<dbReference type="EC" id="2.7.13.3" evidence="3"/>
<dbReference type="GO" id="GO:0005886">
    <property type="term" value="C:plasma membrane"/>
    <property type="evidence" value="ECO:0007669"/>
    <property type="project" value="UniProtKB-SubCell"/>
</dbReference>
<accession>A0A2U1E4N3</accession>
<dbReference type="GO" id="GO:0000155">
    <property type="term" value="F:phosphorelay sensor kinase activity"/>
    <property type="evidence" value="ECO:0007669"/>
    <property type="project" value="InterPro"/>
</dbReference>
<dbReference type="SUPFAM" id="SSF47384">
    <property type="entry name" value="Homodimeric domain of signal transducing histidine kinase"/>
    <property type="match status" value="1"/>
</dbReference>
<keyword evidence="18" id="KW-1185">Reference proteome</keyword>
<dbReference type="CDD" id="cd06225">
    <property type="entry name" value="HAMP"/>
    <property type="match status" value="1"/>
</dbReference>
<gene>
    <name evidence="17" type="ORF">C7381_10350</name>
</gene>
<dbReference type="Pfam" id="PF00672">
    <property type="entry name" value="HAMP"/>
    <property type="match status" value="1"/>
</dbReference>
<evidence type="ECO:0000256" key="13">
    <source>
        <dbReference type="ARBA" id="ARBA00023136"/>
    </source>
</evidence>
<dbReference type="SUPFAM" id="SSF55874">
    <property type="entry name" value="ATPase domain of HSP90 chaperone/DNA topoisomerase II/histidine kinase"/>
    <property type="match status" value="1"/>
</dbReference>
<dbReference type="SMART" id="SM00304">
    <property type="entry name" value="HAMP"/>
    <property type="match status" value="1"/>
</dbReference>
<dbReference type="InterPro" id="IPR005467">
    <property type="entry name" value="His_kinase_dom"/>
</dbReference>
<evidence type="ECO:0000256" key="8">
    <source>
        <dbReference type="ARBA" id="ARBA00022741"/>
    </source>
</evidence>
<keyword evidence="4" id="KW-1003">Cell membrane</keyword>
<dbReference type="Proteomes" id="UP000245793">
    <property type="component" value="Unassembled WGS sequence"/>
</dbReference>
<dbReference type="SUPFAM" id="SSF158472">
    <property type="entry name" value="HAMP domain-like"/>
    <property type="match status" value="1"/>
</dbReference>
<keyword evidence="7 14" id="KW-0812">Transmembrane</keyword>
<evidence type="ECO:0000256" key="11">
    <source>
        <dbReference type="ARBA" id="ARBA00022989"/>
    </source>
</evidence>
<evidence type="ECO:0000256" key="4">
    <source>
        <dbReference type="ARBA" id="ARBA00022475"/>
    </source>
</evidence>
<dbReference type="Pfam" id="PF02518">
    <property type="entry name" value="HATPase_c"/>
    <property type="match status" value="1"/>
</dbReference>
<evidence type="ECO:0000256" key="1">
    <source>
        <dbReference type="ARBA" id="ARBA00000085"/>
    </source>
</evidence>
<dbReference type="PANTHER" id="PTHR45528">
    <property type="entry name" value="SENSOR HISTIDINE KINASE CPXA"/>
    <property type="match status" value="1"/>
</dbReference>
<feature type="transmembrane region" description="Helical" evidence="14">
    <location>
        <begin position="12"/>
        <end position="31"/>
    </location>
</feature>
<dbReference type="SMART" id="SM00387">
    <property type="entry name" value="HATPase_c"/>
    <property type="match status" value="1"/>
</dbReference>
<evidence type="ECO:0000256" key="5">
    <source>
        <dbReference type="ARBA" id="ARBA00022553"/>
    </source>
</evidence>
<dbReference type="CDD" id="cd00075">
    <property type="entry name" value="HATPase"/>
    <property type="match status" value="1"/>
</dbReference>
<evidence type="ECO:0000256" key="9">
    <source>
        <dbReference type="ARBA" id="ARBA00022777"/>
    </source>
</evidence>
<keyword evidence="13 14" id="KW-0472">Membrane</keyword>
<feature type="domain" description="Histidine kinase" evidence="15">
    <location>
        <begin position="162"/>
        <end position="373"/>
    </location>
</feature>
<proteinExistence type="predicted"/>
<reference evidence="17 18" key="1">
    <citation type="submission" date="2018-04" db="EMBL/GenBank/DDBJ databases">
        <title>Genomic Encyclopedia of Type Strains, Phase IV (KMG-IV): sequencing the most valuable type-strain genomes for metagenomic binning, comparative biology and taxonomic classification.</title>
        <authorList>
            <person name="Goeker M."/>
        </authorList>
    </citation>
    <scope>NUCLEOTIDE SEQUENCE [LARGE SCALE GENOMIC DNA]</scope>
    <source>
        <strain evidence="17 18">DSM 20705</strain>
    </source>
</reference>
<dbReference type="PROSITE" id="PS50109">
    <property type="entry name" value="HIS_KIN"/>
    <property type="match status" value="1"/>
</dbReference>
<evidence type="ECO:0000256" key="2">
    <source>
        <dbReference type="ARBA" id="ARBA00004651"/>
    </source>
</evidence>
<dbReference type="InterPro" id="IPR003660">
    <property type="entry name" value="HAMP_dom"/>
</dbReference>
<dbReference type="InterPro" id="IPR050398">
    <property type="entry name" value="HssS/ArlS-like"/>
</dbReference>
<comment type="subcellular location">
    <subcellularLocation>
        <location evidence="2">Cell membrane</location>
        <topology evidence="2">Multi-pass membrane protein</topology>
    </subcellularLocation>
</comment>
<dbReference type="AlphaFoldDB" id="A0A2U1E4N3"/>
<protein>
    <recommendedName>
        <fullName evidence="3">histidine kinase</fullName>
        <ecNumber evidence="3">2.7.13.3</ecNumber>
    </recommendedName>
</protein>
<evidence type="ECO:0000259" key="16">
    <source>
        <dbReference type="PROSITE" id="PS50885"/>
    </source>
</evidence>
<evidence type="ECO:0000256" key="12">
    <source>
        <dbReference type="ARBA" id="ARBA00023012"/>
    </source>
</evidence>
<evidence type="ECO:0000256" key="7">
    <source>
        <dbReference type="ARBA" id="ARBA00022692"/>
    </source>
</evidence>
<keyword evidence="11 14" id="KW-1133">Transmembrane helix</keyword>
<dbReference type="InterPro" id="IPR036097">
    <property type="entry name" value="HisK_dim/P_sf"/>
</dbReference>
<name>A0A2U1E4N3_9FIRM</name>
<keyword evidence="6" id="KW-0808">Transferase</keyword>
<comment type="catalytic activity">
    <reaction evidence="1">
        <text>ATP + protein L-histidine = ADP + protein N-phospho-L-histidine.</text>
        <dbReference type="EC" id="2.7.13.3"/>
    </reaction>
</comment>
<dbReference type="GO" id="GO:0005524">
    <property type="term" value="F:ATP binding"/>
    <property type="evidence" value="ECO:0007669"/>
    <property type="project" value="UniProtKB-KW"/>
</dbReference>
<dbReference type="Gene3D" id="3.30.565.10">
    <property type="entry name" value="Histidine kinase-like ATPase, C-terminal domain"/>
    <property type="match status" value="1"/>
</dbReference>
<evidence type="ECO:0000256" key="3">
    <source>
        <dbReference type="ARBA" id="ARBA00012438"/>
    </source>
</evidence>
<keyword evidence="12" id="KW-0902">Two-component regulatory system</keyword>
<dbReference type="CDD" id="cd00082">
    <property type="entry name" value="HisKA"/>
    <property type="match status" value="1"/>
</dbReference>
<keyword evidence="9 17" id="KW-0418">Kinase</keyword>
<dbReference type="Gene3D" id="6.10.340.10">
    <property type="match status" value="1"/>
</dbReference>
<dbReference type="PANTHER" id="PTHR45528:SF1">
    <property type="entry name" value="SENSOR HISTIDINE KINASE CPXA"/>
    <property type="match status" value="1"/>
</dbReference>
<evidence type="ECO:0000256" key="14">
    <source>
        <dbReference type="SAM" id="Phobius"/>
    </source>
</evidence>
<organism evidence="17 18">
    <name type="scientific">Ezakiella coagulans</name>
    <dbReference type="NCBI Taxonomy" id="46507"/>
    <lineage>
        <taxon>Bacteria</taxon>
        <taxon>Bacillati</taxon>
        <taxon>Bacillota</taxon>
        <taxon>Tissierellia</taxon>
        <taxon>Ezakiella</taxon>
    </lineage>
</organism>
<comment type="caution">
    <text evidence="17">The sequence shown here is derived from an EMBL/GenBank/DDBJ whole genome shotgun (WGS) entry which is preliminary data.</text>
</comment>
<dbReference type="InterPro" id="IPR003661">
    <property type="entry name" value="HisK_dim/P_dom"/>
</dbReference>
<sequence>MKKLSLKWKLTILSSSIVAVTSFVIYILLGITTVSEMNKIQKAVMDNMDNIEPKELKGAIMIVPDLSSIFYNGKSLFWLKSFGITVLVVVIAGFVTYKLVERFLEPITDLKNRMKEVNVQNLSNQIEVKETGDEIEEITISFNDMIIRLSRLFGEEKSFLQNAAHELRTPLAVLKTKIDVFKKNENNSIEDYKKMLASVTEYNDRMSHMVQMLLQIQESQTIERKDEINIYDLIDEVIMDLSIYIDEKHLSVSEEGDNPQIIGSDLLMYRVFYNLLENAIKYNVDGGYINILIKENMDDVIIKIEDSGCGIESEKKKIFEAFYRERRAGNESNGVGLGLHLVKKILELHSGRIEVKDGEKVGTQFIVTIPKNNK</sequence>
<feature type="domain" description="HAMP" evidence="16">
    <location>
        <begin position="101"/>
        <end position="154"/>
    </location>
</feature>
<evidence type="ECO:0000313" key="18">
    <source>
        <dbReference type="Proteomes" id="UP000245793"/>
    </source>
</evidence>
<evidence type="ECO:0000313" key="17">
    <source>
        <dbReference type="EMBL" id="PVY94812.1"/>
    </source>
</evidence>
<dbReference type="FunFam" id="3.30.565.10:FF:000006">
    <property type="entry name" value="Sensor histidine kinase WalK"/>
    <property type="match status" value="1"/>
</dbReference>
<evidence type="ECO:0000259" key="15">
    <source>
        <dbReference type="PROSITE" id="PS50109"/>
    </source>
</evidence>
<dbReference type="RefSeq" id="WP_116479842.1">
    <property type="nucleotide sequence ID" value="NZ_QEKV01000003.1"/>
</dbReference>
<dbReference type="PRINTS" id="PR00344">
    <property type="entry name" value="BCTRLSENSOR"/>
</dbReference>
<keyword evidence="8" id="KW-0547">Nucleotide-binding</keyword>
<dbReference type="Pfam" id="PF00512">
    <property type="entry name" value="HisKA"/>
    <property type="match status" value="1"/>
</dbReference>
<dbReference type="Gene3D" id="1.10.287.130">
    <property type="match status" value="1"/>
</dbReference>
<keyword evidence="10" id="KW-0067">ATP-binding</keyword>
<dbReference type="SMART" id="SM00388">
    <property type="entry name" value="HisKA"/>
    <property type="match status" value="1"/>
</dbReference>
<evidence type="ECO:0000256" key="6">
    <source>
        <dbReference type="ARBA" id="ARBA00022679"/>
    </source>
</evidence>
<evidence type="ECO:0000256" key="10">
    <source>
        <dbReference type="ARBA" id="ARBA00022840"/>
    </source>
</evidence>
<dbReference type="InterPro" id="IPR036890">
    <property type="entry name" value="HATPase_C_sf"/>
</dbReference>
<feature type="transmembrane region" description="Helical" evidence="14">
    <location>
        <begin position="77"/>
        <end position="97"/>
    </location>
</feature>
<dbReference type="PROSITE" id="PS50885">
    <property type="entry name" value="HAMP"/>
    <property type="match status" value="1"/>
</dbReference>
<keyword evidence="5" id="KW-0597">Phosphoprotein</keyword>
<dbReference type="InterPro" id="IPR003594">
    <property type="entry name" value="HATPase_dom"/>
</dbReference>